<dbReference type="InterPro" id="IPR024439">
    <property type="entry name" value="RNHCP"/>
</dbReference>
<reference evidence="2" key="1">
    <citation type="journal article" date="2019" name="PLoS Negl. Trop. Dis.">
        <title>Revisiting the worldwide diversity of Leptospira species in the environment.</title>
        <authorList>
            <person name="Vincent A.T."/>
            <person name="Schiettekatte O."/>
            <person name="Bourhy P."/>
            <person name="Veyrier F.J."/>
            <person name="Picardeau M."/>
        </authorList>
    </citation>
    <scope>NUCLEOTIDE SEQUENCE [LARGE SCALE GENOMIC DNA]</scope>
    <source>
        <strain evidence="2">201400974</strain>
    </source>
</reference>
<organism evidence="2 3">
    <name type="scientific">Leptospira ilyithenensis</name>
    <dbReference type="NCBI Taxonomy" id="2484901"/>
    <lineage>
        <taxon>Bacteria</taxon>
        <taxon>Pseudomonadati</taxon>
        <taxon>Spirochaetota</taxon>
        <taxon>Spirochaetia</taxon>
        <taxon>Leptospirales</taxon>
        <taxon>Leptospiraceae</taxon>
        <taxon>Leptospira</taxon>
    </lineage>
</organism>
<dbReference type="Proteomes" id="UP000298264">
    <property type="component" value="Unassembled WGS sequence"/>
</dbReference>
<dbReference type="AlphaFoldDB" id="A0A4R9LPU0"/>
<evidence type="ECO:0000313" key="3">
    <source>
        <dbReference type="Proteomes" id="UP000298264"/>
    </source>
</evidence>
<sequence>MTKDFHETHFVKITKKKKFDDFDSEEESKERNKQITYRNNSCQDEFRCKHCKAMIGQIGFGTSQRNHCPNCLHSLHVDKSPGDRASDCGSIMEPISIWVRKEEWVLLHRCKGCGVIHANRIGPDDNEILLLSLAAKALAKPCVPLYKEEESWE</sequence>
<keyword evidence="3" id="KW-1185">Reference proteome</keyword>
<dbReference type="EMBL" id="RQHV01000061">
    <property type="protein sequence ID" value="TGN08201.1"/>
    <property type="molecule type" value="Genomic_DNA"/>
</dbReference>
<gene>
    <name evidence="2" type="ORF">EHS11_14865</name>
</gene>
<comment type="caution">
    <text evidence="2">The sequence shown here is derived from an EMBL/GenBank/DDBJ whole genome shotgun (WGS) entry which is preliminary data.</text>
</comment>
<dbReference type="OrthoDB" id="9809485at2"/>
<dbReference type="Pfam" id="PF12647">
    <property type="entry name" value="RNHCP"/>
    <property type="match status" value="1"/>
</dbReference>
<feature type="domain" description="RNHCP" evidence="1">
    <location>
        <begin position="44"/>
        <end position="130"/>
    </location>
</feature>
<accession>A0A4R9LPU0</accession>
<name>A0A4R9LPU0_9LEPT</name>
<protein>
    <submittedName>
        <fullName evidence="2">RNHCP domain-containing protein</fullName>
    </submittedName>
</protein>
<dbReference type="RefSeq" id="WP_135765159.1">
    <property type="nucleotide sequence ID" value="NZ_RQHV01000061.1"/>
</dbReference>
<evidence type="ECO:0000313" key="2">
    <source>
        <dbReference type="EMBL" id="TGN08201.1"/>
    </source>
</evidence>
<proteinExistence type="predicted"/>
<evidence type="ECO:0000259" key="1">
    <source>
        <dbReference type="Pfam" id="PF12647"/>
    </source>
</evidence>